<organism evidence="2 3">
    <name type="scientific">Kitasatospora herbaricolor</name>
    <dbReference type="NCBI Taxonomy" id="68217"/>
    <lineage>
        <taxon>Bacteria</taxon>
        <taxon>Bacillati</taxon>
        <taxon>Actinomycetota</taxon>
        <taxon>Actinomycetes</taxon>
        <taxon>Kitasatosporales</taxon>
        <taxon>Streptomycetaceae</taxon>
        <taxon>Kitasatospora</taxon>
    </lineage>
</organism>
<dbReference type="Pfam" id="PF08242">
    <property type="entry name" value="Methyltransf_12"/>
    <property type="match status" value="1"/>
</dbReference>
<name>A0ABZ1WKB3_9ACTN</name>
<gene>
    <name evidence="2" type="ORF">OG469_39730</name>
</gene>
<dbReference type="InterPro" id="IPR013217">
    <property type="entry name" value="Methyltransf_12"/>
</dbReference>
<dbReference type="Gene3D" id="3.40.50.150">
    <property type="entry name" value="Vaccinia Virus protein VP39"/>
    <property type="match status" value="1"/>
</dbReference>
<dbReference type="PANTHER" id="PTHR43861">
    <property type="entry name" value="TRANS-ACONITATE 2-METHYLTRANSFERASE-RELATED"/>
    <property type="match status" value="1"/>
</dbReference>
<evidence type="ECO:0000313" key="2">
    <source>
        <dbReference type="EMBL" id="WUS61094.1"/>
    </source>
</evidence>
<keyword evidence="3" id="KW-1185">Reference proteome</keyword>
<dbReference type="SUPFAM" id="SSF53335">
    <property type="entry name" value="S-adenosyl-L-methionine-dependent methyltransferases"/>
    <property type="match status" value="1"/>
</dbReference>
<dbReference type="GO" id="GO:0032259">
    <property type="term" value="P:methylation"/>
    <property type="evidence" value="ECO:0007669"/>
    <property type="project" value="UniProtKB-KW"/>
</dbReference>
<evidence type="ECO:0000259" key="1">
    <source>
        <dbReference type="Pfam" id="PF08242"/>
    </source>
</evidence>
<evidence type="ECO:0000313" key="3">
    <source>
        <dbReference type="Proteomes" id="UP001432014"/>
    </source>
</evidence>
<sequence length="202" mass="21342">MGKVPQEIWERHYADGLDFAPLGADERTVLAEHAAAPEGGGRALEVGCGTGELAVHLAATGYTVDALDRADAALERARARHQGDGVRWLRLDIEHDDPADLDDAGYDLITLRLVLAFIDDRSRVLHALGERLRPGGAVVLTTPQAAHTPADRRGIALDEDELTLLTAGWASVRRLEAGALAVLVLRGPAGAKASPSAAVNCP</sequence>
<accession>A0ABZ1WKB3</accession>
<dbReference type="InterPro" id="IPR029063">
    <property type="entry name" value="SAM-dependent_MTases_sf"/>
</dbReference>
<keyword evidence="2" id="KW-0808">Transferase</keyword>
<dbReference type="GO" id="GO:0008168">
    <property type="term" value="F:methyltransferase activity"/>
    <property type="evidence" value="ECO:0007669"/>
    <property type="project" value="UniProtKB-KW"/>
</dbReference>
<dbReference type="CDD" id="cd02440">
    <property type="entry name" value="AdoMet_MTases"/>
    <property type="match status" value="1"/>
</dbReference>
<keyword evidence="2" id="KW-0489">Methyltransferase</keyword>
<protein>
    <submittedName>
        <fullName evidence="2">Class I SAM-dependent methyltransferase</fullName>
    </submittedName>
</protein>
<dbReference type="EMBL" id="CP108482">
    <property type="protein sequence ID" value="WUS61094.1"/>
    <property type="molecule type" value="Genomic_DNA"/>
</dbReference>
<proteinExistence type="predicted"/>
<reference evidence="2 3" key="1">
    <citation type="submission" date="2022-10" db="EMBL/GenBank/DDBJ databases">
        <title>The complete genomes of actinobacterial strains from the NBC collection.</title>
        <authorList>
            <person name="Joergensen T.S."/>
            <person name="Alvarez Arevalo M."/>
            <person name="Sterndorff E.B."/>
            <person name="Faurdal D."/>
            <person name="Vuksanovic O."/>
            <person name="Mourched A.-S."/>
            <person name="Charusanti P."/>
            <person name="Shaw S."/>
            <person name="Blin K."/>
            <person name="Weber T."/>
        </authorList>
    </citation>
    <scope>NUCLEOTIDE SEQUENCE [LARGE SCALE GENOMIC DNA]</scope>
    <source>
        <strain evidence="2 3">NBC_01247</strain>
    </source>
</reference>
<dbReference type="Proteomes" id="UP001432014">
    <property type="component" value="Chromosome"/>
</dbReference>
<dbReference type="RefSeq" id="WP_329611753.1">
    <property type="nucleotide sequence ID" value="NZ_CP108482.1"/>
</dbReference>
<feature type="domain" description="Methyltransferase type 12" evidence="1">
    <location>
        <begin position="44"/>
        <end position="137"/>
    </location>
</feature>